<accession>A0A1E5QEJ3</accession>
<protein>
    <submittedName>
        <fullName evidence="1">Uncharacterized protein</fullName>
    </submittedName>
</protein>
<reference evidence="1" key="1">
    <citation type="submission" date="2016-09" db="EMBL/GenBank/DDBJ databases">
        <title>Draft genome of thermotolerant cyanobacterium Desertifilum sp. strain IPPAS B-1220.</title>
        <authorList>
            <person name="Sinetova M.A."/>
            <person name="Bolakhan K."/>
            <person name="Zayadan B.K."/>
            <person name="Mironov K.S."/>
            <person name="Ustinova V."/>
            <person name="Kupriyanova E.V."/>
            <person name="Sidorov R.A."/>
            <person name="Skrypnik A.N."/>
            <person name="Gogoleva N.E."/>
            <person name="Gogolev Y.V."/>
            <person name="Los D.A."/>
        </authorList>
    </citation>
    <scope>NUCLEOTIDE SEQUENCE [LARGE SCALE GENOMIC DNA]</scope>
    <source>
        <strain evidence="1">IPPAS B-1220</strain>
    </source>
</reference>
<sequence length="82" mass="9498">MIKICLYLKEDPDSRSTKKILECSRVPAMGEFIDFEYNLYRVFLVCHQPYNSGYEASVAALKTSWDSCESLLHSQEKTCQTH</sequence>
<comment type="caution">
    <text evidence="1">The sequence shown here is derived from an EMBL/GenBank/DDBJ whole genome shotgun (WGS) entry which is preliminary data.</text>
</comment>
<gene>
    <name evidence="1" type="ORF">BH720_21230</name>
</gene>
<evidence type="ECO:0000313" key="1">
    <source>
        <dbReference type="EMBL" id="OEJ73079.1"/>
    </source>
</evidence>
<proteinExistence type="predicted"/>
<dbReference type="EMBL" id="MJGC01000099">
    <property type="protein sequence ID" value="OEJ73079.1"/>
    <property type="molecule type" value="Genomic_DNA"/>
</dbReference>
<dbReference type="STRING" id="1781255.BH720_21230"/>
<organism evidence="1">
    <name type="scientific">Desertifilum tharense IPPAS B-1220</name>
    <dbReference type="NCBI Taxonomy" id="1781255"/>
    <lineage>
        <taxon>Bacteria</taxon>
        <taxon>Bacillati</taxon>
        <taxon>Cyanobacteriota</taxon>
        <taxon>Cyanophyceae</taxon>
        <taxon>Desertifilales</taxon>
        <taxon>Desertifilaceae</taxon>
        <taxon>Desertifilum</taxon>
    </lineage>
</organism>
<dbReference type="AlphaFoldDB" id="A0A1E5QEJ3"/>
<name>A0A1E5QEJ3_9CYAN</name>